<dbReference type="InterPro" id="IPR012341">
    <property type="entry name" value="6hp_glycosidase-like_sf"/>
</dbReference>
<dbReference type="PANTHER" id="PTHR23403:SF1">
    <property type="entry name" value="TREHALASE"/>
    <property type="match status" value="1"/>
</dbReference>
<gene>
    <name evidence="8" type="ORF">PACLA_8A011112</name>
</gene>
<dbReference type="Gene3D" id="1.50.10.10">
    <property type="match status" value="3"/>
</dbReference>
<dbReference type="AlphaFoldDB" id="A0A6S7KAK6"/>
<dbReference type="EMBL" id="CACRXK020009559">
    <property type="protein sequence ID" value="CAB4017468.1"/>
    <property type="molecule type" value="Genomic_DNA"/>
</dbReference>
<protein>
    <recommendedName>
        <fullName evidence="4 7">Trehalase</fullName>
        <ecNumber evidence="3 7">3.2.1.28</ecNumber>
    </recommendedName>
    <alternativeName>
        <fullName evidence="7">Alpha-trehalose glucohydrolase</fullName>
    </alternativeName>
</protein>
<dbReference type="SUPFAM" id="SSF48208">
    <property type="entry name" value="Six-hairpin glycosidases"/>
    <property type="match status" value="2"/>
</dbReference>
<dbReference type="Pfam" id="PF01204">
    <property type="entry name" value="Trehalase"/>
    <property type="match status" value="3"/>
</dbReference>
<dbReference type="PRINTS" id="PR00744">
    <property type="entry name" value="GLHYDRLASE37"/>
</dbReference>
<evidence type="ECO:0000313" key="9">
    <source>
        <dbReference type="Proteomes" id="UP001152795"/>
    </source>
</evidence>
<dbReference type="InterPro" id="IPR008928">
    <property type="entry name" value="6-hairpin_glycosidase_sf"/>
</dbReference>
<comment type="catalytic activity">
    <reaction evidence="1 7">
        <text>alpha,alpha-trehalose + H2O = alpha-D-glucose + beta-D-glucose</text>
        <dbReference type="Rhea" id="RHEA:32675"/>
        <dbReference type="ChEBI" id="CHEBI:15377"/>
        <dbReference type="ChEBI" id="CHEBI:15903"/>
        <dbReference type="ChEBI" id="CHEBI:16551"/>
        <dbReference type="ChEBI" id="CHEBI:17925"/>
        <dbReference type="EC" id="3.2.1.28"/>
    </reaction>
</comment>
<dbReference type="GO" id="GO:0004555">
    <property type="term" value="F:alpha,alpha-trehalase activity"/>
    <property type="evidence" value="ECO:0007669"/>
    <property type="project" value="UniProtKB-EC"/>
</dbReference>
<proteinExistence type="inferred from homology"/>
<reference evidence="8" key="1">
    <citation type="submission" date="2020-04" db="EMBL/GenBank/DDBJ databases">
        <authorList>
            <person name="Alioto T."/>
            <person name="Alioto T."/>
            <person name="Gomez Garrido J."/>
        </authorList>
    </citation>
    <scope>NUCLEOTIDE SEQUENCE</scope>
    <source>
        <strain evidence="8">A484AB</strain>
    </source>
</reference>
<evidence type="ECO:0000256" key="1">
    <source>
        <dbReference type="ARBA" id="ARBA00001576"/>
    </source>
</evidence>
<dbReference type="PANTHER" id="PTHR23403">
    <property type="entry name" value="TREHALASE"/>
    <property type="match status" value="1"/>
</dbReference>
<accession>A0A6S7KAK6</accession>
<keyword evidence="5 7" id="KW-0378">Hydrolase</keyword>
<keyword evidence="6 7" id="KW-0326">Glycosidase</keyword>
<dbReference type="Proteomes" id="UP001152795">
    <property type="component" value="Unassembled WGS sequence"/>
</dbReference>
<dbReference type="PROSITE" id="PS00927">
    <property type="entry name" value="TREHALASE_1"/>
    <property type="match status" value="2"/>
</dbReference>
<name>A0A6S7KAK6_PARCT</name>
<dbReference type="OrthoDB" id="3542292at2759"/>
<comment type="caution">
    <text evidence="8">The sequence shown here is derived from an EMBL/GenBank/DDBJ whole genome shotgun (WGS) entry which is preliminary data.</text>
</comment>
<evidence type="ECO:0000256" key="5">
    <source>
        <dbReference type="ARBA" id="ARBA00022801"/>
    </source>
</evidence>
<organism evidence="8 9">
    <name type="scientific">Paramuricea clavata</name>
    <name type="common">Red gorgonian</name>
    <name type="synonym">Violescent sea-whip</name>
    <dbReference type="NCBI Taxonomy" id="317549"/>
    <lineage>
        <taxon>Eukaryota</taxon>
        <taxon>Metazoa</taxon>
        <taxon>Cnidaria</taxon>
        <taxon>Anthozoa</taxon>
        <taxon>Octocorallia</taxon>
        <taxon>Malacalcyonacea</taxon>
        <taxon>Plexauridae</taxon>
        <taxon>Paramuricea</taxon>
    </lineage>
</organism>
<sequence length="1066" mass="122231">MAKIFDDAKTFVDMRMKYDVADIERNFIALGVKPSEEQLKKFVAENFSPAGHDLEPFIPEDWVEKPERLNKIRDGRLRQWSFRLNKLWKDLCRNITREARGQSKRSSLIVVQNPFIVPGGRFREYYYWDSYWILHGVLTCGMYDTAKGMITNYLDLVRRYGFIPNGGRIYYLNRSQPPFLIQMVDLYYSYTKDLQFVLTNLEVLENEYNFWEKYRSVTLKVSGKPHSFAIYKATMTTPGQSRTGMITSLGSTKLWRLQQRAAGTSLVVGLTNQVPALSKFFKLTGSQTKSTKYQELANHRKLAIEALLWNEAAGAWADYDVSKQSNTKAFYASIVVPLWAGLARENKTREELVFANMKRAKVLDFPGGLPTSLNQSGQQWDFPNGWPPLQHMLIIGLTKSNSILLQNEAKKFAQSWVLSNWMGFKRTGYMFEKYNVTSEGNTGQGGEYKPQIGFGWTNGVILDLLVRFPDLKFAISKENSLELIELSKKKANVRVCNPIPASLFNATGTNERYACDNRIFCQGKILHSVQMAKIFDDAKTFVDMRMKYDVADIERNFIALGVKPSEAQLKKFVAENFSPAGHDLEPFIPEDWVEKPERLNKIRDGRLRQWSFTLNKLWKDLGRNITSEARGQSQLSSLIVVQNPFIVPGGRFREYYYWDSYWILHGVLTCGMYDTAKGMITNYLDLVRRYGFIPNGGRIYYLNRSQPPFLIQMVDLYYSYTKDLQFVLSNLEILENEYNFWGKYRSVTVKVSGMPHSFAIYKANMTTARPESYWHDYEVAERFSNQHMKSRFYQAVASAAESGWDFSSRWFNQSDASIGKFESIHTTEIIPIDLNSILFKNALTLSKFFKLTGSQTKSKKYQELANHRKLAIEALLWNEAAGAWADYDVSTQSNTKAFYASIVVPLWAGLARENKTREELVFANMKRAKVLDFPGGLPTSLNESGQQWDFPNGWPPLQHMLIIGLTKSSSILLQNEAKKFAQSWVLSNWMGFNRTSYMFEKYNVTSEGNTGRGGEYKPQVGFGWTNGVILDLLVRFPDLKVENNAVALGVSVFPCLLLISLAGVFN</sequence>
<evidence type="ECO:0000256" key="7">
    <source>
        <dbReference type="RuleBase" id="RU361180"/>
    </source>
</evidence>
<evidence type="ECO:0000256" key="2">
    <source>
        <dbReference type="ARBA" id="ARBA00005615"/>
    </source>
</evidence>
<keyword evidence="9" id="KW-1185">Reference proteome</keyword>
<comment type="similarity">
    <text evidence="2 7">Belongs to the glycosyl hydrolase 37 family.</text>
</comment>
<evidence type="ECO:0000256" key="6">
    <source>
        <dbReference type="ARBA" id="ARBA00023295"/>
    </source>
</evidence>
<evidence type="ECO:0000256" key="3">
    <source>
        <dbReference type="ARBA" id="ARBA00012757"/>
    </source>
</evidence>
<evidence type="ECO:0000313" key="8">
    <source>
        <dbReference type="EMBL" id="CAB4017468.1"/>
    </source>
</evidence>
<evidence type="ECO:0000256" key="4">
    <source>
        <dbReference type="ARBA" id="ARBA00019905"/>
    </source>
</evidence>
<dbReference type="GO" id="GO:0005993">
    <property type="term" value="P:trehalose catabolic process"/>
    <property type="evidence" value="ECO:0007669"/>
    <property type="project" value="TreeGrafter"/>
</dbReference>
<dbReference type="EC" id="3.2.1.28" evidence="3 7"/>
<dbReference type="InterPro" id="IPR018232">
    <property type="entry name" value="Glyco_hydro_37_CS"/>
</dbReference>
<dbReference type="PROSITE" id="PS00928">
    <property type="entry name" value="TREHALASE_2"/>
    <property type="match status" value="2"/>
</dbReference>
<dbReference type="InterPro" id="IPR001661">
    <property type="entry name" value="Glyco_hydro_37"/>
</dbReference>